<name>A0A0F9A473_9ZZZZ</name>
<comment type="caution">
    <text evidence="2">The sequence shown here is derived from an EMBL/GenBank/DDBJ whole genome shotgun (WGS) entry which is preliminary data.</text>
</comment>
<proteinExistence type="predicted"/>
<evidence type="ECO:0000313" key="2">
    <source>
        <dbReference type="EMBL" id="KKK92960.1"/>
    </source>
</evidence>
<dbReference type="AlphaFoldDB" id="A0A0F9A473"/>
<organism evidence="2">
    <name type="scientific">marine sediment metagenome</name>
    <dbReference type="NCBI Taxonomy" id="412755"/>
    <lineage>
        <taxon>unclassified sequences</taxon>
        <taxon>metagenomes</taxon>
        <taxon>ecological metagenomes</taxon>
    </lineage>
</organism>
<keyword evidence="1" id="KW-0472">Membrane</keyword>
<sequence>MSMRQRGYWLRQADAIRRQSIAAIAYGVGAGISMVFSDEGGAALDGLELTETTAEKKKRKSEAIWDMLYFMKGGTGV</sequence>
<keyword evidence="1" id="KW-0812">Transmembrane</keyword>
<protein>
    <submittedName>
        <fullName evidence="2">Uncharacterized protein</fullName>
    </submittedName>
</protein>
<accession>A0A0F9A473</accession>
<evidence type="ECO:0000256" key="1">
    <source>
        <dbReference type="SAM" id="Phobius"/>
    </source>
</evidence>
<gene>
    <name evidence="2" type="ORF">LCGC14_2697670</name>
</gene>
<reference evidence="2" key="1">
    <citation type="journal article" date="2015" name="Nature">
        <title>Complex archaea that bridge the gap between prokaryotes and eukaryotes.</title>
        <authorList>
            <person name="Spang A."/>
            <person name="Saw J.H."/>
            <person name="Jorgensen S.L."/>
            <person name="Zaremba-Niedzwiedzka K."/>
            <person name="Martijn J."/>
            <person name="Lind A.E."/>
            <person name="van Eijk R."/>
            <person name="Schleper C."/>
            <person name="Guy L."/>
            <person name="Ettema T.J."/>
        </authorList>
    </citation>
    <scope>NUCLEOTIDE SEQUENCE</scope>
</reference>
<keyword evidence="1" id="KW-1133">Transmembrane helix</keyword>
<dbReference type="EMBL" id="LAZR01047979">
    <property type="protein sequence ID" value="KKK92960.1"/>
    <property type="molecule type" value="Genomic_DNA"/>
</dbReference>
<feature type="transmembrane region" description="Helical" evidence="1">
    <location>
        <begin position="21"/>
        <end position="37"/>
    </location>
</feature>